<evidence type="ECO:0008006" key="4">
    <source>
        <dbReference type="Google" id="ProtNLM"/>
    </source>
</evidence>
<comment type="caution">
    <text evidence="2">The sequence shown here is derived from an EMBL/GenBank/DDBJ whole genome shotgun (WGS) entry which is preliminary data.</text>
</comment>
<keyword evidence="1" id="KW-0175">Coiled coil</keyword>
<gene>
    <name evidence="2" type="ORF">F130042H8_08760</name>
</gene>
<evidence type="ECO:0000313" key="3">
    <source>
        <dbReference type="Proteomes" id="UP001600894"/>
    </source>
</evidence>
<accession>A0ABQ0AUU8</accession>
<feature type="coiled-coil region" evidence="1">
    <location>
        <begin position="6"/>
        <end position="36"/>
    </location>
</feature>
<organism evidence="2 3">
    <name type="scientific">Enterocloster alcoholdehydrogenati</name>
    <dbReference type="NCBI Taxonomy" id="2547410"/>
    <lineage>
        <taxon>Bacteria</taxon>
        <taxon>Bacillati</taxon>
        <taxon>Bacillota</taxon>
        <taxon>Clostridia</taxon>
        <taxon>Lachnospirales</taxon>
        <taxon>Lachnospiraceae</taxon>
        <taxon>Enterocloster</taxon>
    </lineage>
</organism>
<sequence length="141" mass="16603">MDKQILEQYIDACVLVEEAKEELRRLRKQRKRIEQDIVKGSSAEFPYTAQNFHVQGISYSVLKDPSSVEVQEKILQQRIDDAAKIKLQVETWMLTIPQRMQRIIRYKIFEELTWAQVAVRMGRKATPDGIRKEFEGFMKTA</sequence>
<evidence type="ECO:0000313" key="2">
    <source>
        <dbReference type="EMBL" id="GAA6267816.1"/>
    </source>
</evidence>
<dbReference type="EMBL" id="BAABXL010000001">
    <property type="protein sequence ID" value="GAA6267816.1"/>
    <property type="molecule type" value="Genomic_DNA"/>
</dbReference>
<protein>
    <recommendedName>
        <fullName evidence="4">RNA polymerase subunit sigma-70</fullName>
    </recommendedName>
</protein>
<proteinExistence type="predicted"/>
<keyword evidence="3" id="KW-1185">Reference proteome</keyword>
<reference evidence="2 3" key="1">
    <citation type="submission" date="2024-04" db="EMBL/GenBank/DDBJ databases">
        <title>Defined microbial consortia suppress multidrug-resistant proinflammatory Enterobacteriaceae via ecological control.</title>
        <authorList>
            <person name="Furuichi M."/>
            <person name="Kawaguchi T."/>
            <person name="Pust M."/>
            <person name="Yasuma K."/>
            <person name="Plichta D."/>
            <person name="Hasegawa N."/>
            <person name="Ohya T."/>
            <person name="Bhattarai S."/>
            <person name="Sasajima S."/>
            <person name="Aoto Y."/>
            <person name="Tuganbaev T."/>
            <person name="Yaginuma M."/>
            <person name="Ueda M."/>
            <person name="Okahashi N."/>
            <person name="Amafuji K."/>
            <person name="Kiridooshi Y."/>
            <person name="Sugita K."/>
            <person name="Strazar M."/>
            <person name="Skelly A."/>
            <person name="Suda W."/>
            <person name="Hattori M."/>
            <person name="Nakamoto N."/>
            <person name="Caballero S."/>
            <person name="Norman J."/>
            <person name="Olle B."/>
            <person name="Tanoue T."/>
            <person name="Arita M."/>
            <person name="Bucci V."/>
            <person name="Atarashi K."/>
            <person name="Xavier R."/>
            <person name="Honda K."/>
        </authorList>
    </citation>
    <scope>NUCLEOTIDE SEQUENCE [LARGE SCALE GENOMIC DNA]</scope>
    <source>
        <strain evidence="3">f13</strain>
    </source>
</reference>
<dbReference type="Proteomes" id="UP001600894">
    <property type="component" value="Unassembled WGS sequence"/>
</dbReference>
<evidence type="ECO:0000256" key="1">
    <source>
        <dbReference type="SAM" id="Coils"/>
    </source>
</evidence>
<name>A0ABQ0AUU8_9FIRM</name>